<dbReference type="AlphaFoldDB" id="A0A8J2K6L4"/>
<evidence type="ECO:0000313" key="2">
    <source>
        <dbReference type="Proteomes" id="UP000708208"/>
    </source>
</evidence>
<dbReference type="EMBL" id="CAJVCH010196131">
    <property type="protein sequence ID" value="CAG7730539.1"/>
    <property type="molecule type" value="Genomic_DNA"/>
</dbReference>
<reference evidence="1" key="1">
    <citation type="submission" date="2021-06" db="EMBL/GenBank/DDBJ databases">
        <authorList>
            <person name="Hodson N. C."/>
            <person name="Mongue J. A."/>
            <person name="Jaron S. K."/>
        </authorList>
    </citation>
    <scope>NUCLEOTIDE SEQUENCE</scope>
</reference>
<sequence>MEFMSVDFYEALGDEIPVKNIENESRPAIKEIRLSQVFVELEDICNSTNCENFDLDLEALDELDCILGNKEVEKLCSVDEVREIECLDLETGKFLEDEHVSPEIIFHNTTLVSEVQKQPAQEQILANASNVSADVPRPKDHLGQNTVVSFHYKPIKRPRGRPPKNTLCLLDVFEKKEEANVSRRMFNGISKLKRGR</sequence>
<accession>A0A8J2K6L4</accession>
<comment type="caution">
    <text evidence="1">The sequence shown here is derived from an EMBL/GenBank/DDBJ whole genome shotgun (WGS) entry which is preliminary data.</text>
</comment>
<keyword evidence="2" id="KW-1185">Reference proteome</keyword>
<organism evidence="1 2">
    <name type="scientific">Allacma fusca</name>
    <dbReference type="NCBI Taxonomy" id="39272"/>
    <lineage>
        <taxon>Eukaryota</taxon>
        <taxon>Metazoa</taxon>
        <taxon>Ecdysozoa</taxon>
        <taxon>Arthropoda</taxon>
        <taxon>Hexapoda</taxon>
        <taxon>Collembola</taxon>
        <taxon>Symphypleona</taxon>
        <taxon>Sminthuridae</taxon>
        <taxon>Allacma</taxon>
    </lineage>
</organism>
<dbReference type="Proteomes" id="UP000708208">
    <property type="component" value="Unassembled WGS sequence"/>
</dbReference>
<evidence type="ECO:0000313" key="1">
    <source>
        <dbReference type="EMBL" id="CAG7730539.1"/>
    </source>
</evidence>
<feature type="non-terminal residue" evidence="1">
    <location>
        <position position="196"/>
    </location>
</feature>
<name>A0A8J2K6L4_9HEXA</name>
<gene>
    <name evidence="1" type="ORF">AFUS01_LOCUS19174</name>
</gene>
<protein>
    <submittedName>
        <fullName evidence="1">Uncharacterized protein</fullName>
    </submittedName>
</protein>
<proteinExistence type="predicted"/>